<dbReference type="PANTHER" id="PTHR11956:SF5">
    <property type="entry name" value="ARGININE--TRNA LIGASE, CYTOPLASMIC"/>
    <property type="match status" value="1"/>
</dbReference>
<dbReference type="NCBIfam" id="TIGR00456">
    <property type="entry name" value="argS"/>
    <property type="match status" value="1"/>
</dbReference>
<evidence type="ECO:0000256" key="9">
    <source>
        <dbReference type="RuleBase" id="RU363038"/>
    </source>
</evidence>
<comment type="subcellular location">
    <subcellularLocation>
        <location evidence="8">Cytoplasm</location>
    </subcellularLocation>
</comment>
<name>A0A2D6LQI4_9ARCH</name>
<evidence type="ECO:0000259" key="11">
    <source>
        <dbReference type="SMART" id="SM01016"/>
    </source>
</evidence>
<dbReference type="SUPFAM" id="SSF52374">
    <property type="entry name" value="Nucleotidylyl transferase"/>
    <property type="match status" value="1"/>
</dbReference>
<dbReference type="InterPro" id="IPR009080">
    <property type="entry name" value="tRNAsynth_Ia_anticodon-bd"/>
</dbReference>
<evidence type="ECO:0000256" key="8">
    <source>
        <dbReference type="HAMAP-Rule" id="MF_00123"/>
    </source>
</evidence>
<evidence type="ECO:0000256" key="2">
    <source>
        <dbReference type="ARBA" id="ARBA00022598"/>
    </source>
</evidence>
<comment type="caution">
    <text evidence="12">The sequence shown here is derived from an EMBL/GenBank/DDBJ whole genome shotgun (WGS) entry which is preliminary data.</text>
</comment>
<evidence type="ECO:0000259" key="10">
    <source>
        <dbReference type="SMART" id="SM00836"/>
    </source>
</evidence>
<dbReference type="InterPro" id="IPR001278">
    <property type="entry name" value="Arg-tRNA-ligase"/>
</dbReference>
<reference evidence="13" key="1">
    <citation type="submission" date="2017-09" db="EMBL/GenBank/DDBJ databases">
        <title>The Reconstruction of 2,631 Draft Metagenome-Assembled Genomes from the Global Oceans.</title>
        <authorList>
            <person name="Tully B.J."/>
            <person name="Graham E.D."/>
            <person name="Heidelberg J.F."/>
        </authorList>
    </citation>
    <scope>NUCLEOTIDE SEQUENCE [LARGE SCALE GENOMIC DNA]</scope>
</reference>
<sequence length="563" mass="64323">MDFRKELLKALSKAGIKKPEELLEQPPQREMGDYALPCFRLTKEFKKSPNEIASDFKEKIKLPKAFTKAEAKGPYLNFFLDEKTFAKNTIEKILKEKNAYGLEKKKGPKIIVEYCQANPMKAFHIGHIRNICLGESISRIFEASGVNVSRVNYGGDVGPHVSKTLYAYQNLNKKKIPEKIEEKGAWLGNLYTQGAKAVKENPELEQKMRDMVVELEAGNKKLVKDWEKLRKMSLGYFDTIYDSLNTKFDNIILESEVEKEGIKIAKQLQKEKFAYEDEGALLVDLTKYNLEKFLVLKSDGAALYSTKDMALAKMKKQKLKADKTYNVVGSEQKFYFQQLIKTISLMNKKKNEFCETKHVSYELVRLEGGKMASREGNVITYAELFNTIFEKTYKETKSRHKDWSEKKISENAKQIGLAAIKFGMLGHDKNKVIIFNWEKATSLEGETGPFIQYSYARAKSILKKAKKTKPGSFSLTHEKEKGLVSILANYENKVKEAKDSISPHKIAYYLIELASAFNSFYHEVRVLDAEEKLIGDRVALVESVSQVLQNGMDLLNIKAIDEM</sequence>
<dbReference type="PRINTS" id="PR01038">
    <property type="entry name" value="TRNASYNTHARG"/>
</dbReference>
<keyword evidence="3 8" id="KW-0547">Nucleotide-binding</keyword>
<dbReference type="InterPro" id="IPR014729">
    <property type="entry name" value="Rossmann-like_a/b/a_fold"/>
</dbReference>
<keyword evidence="8" id="KW-0963">Cytoplasm</keyword>
<keyword evidence="6 8" id="KW-0030">Aminoacyl-tRNA synthetase</keyword>
<gene>
    <name evidence="8 12" type="primary">argS</name>
    <name evidence="12" type="ORF">CL944_03095</name>
</gene>
<evidence type="ECO:0000256" key="5">
    <source>
        <dbReference type="ARBA" id="ARBA00022917"/>
    </source>
</evidence>
<dbReference type="GO" id="GO:0004814">
    <property type="term" value="F:arginine-tRNA ligase activity"/>
    <property type="evidence" value="ECO:0007669"/>
    <property type="project" value="UniProtKB-UniRule"/>
</dbReference>
<keyword evidence="2 8" id="KW-0436">Ligase</keyword>
<accession>A0A2D6LQI4</accession>
<evidence type="ECO:0000256" key="7">
    <source>
        <dbReference type="ARBA" id="ARBA00049339"/>
    </source>
</evidence>
<dbReference type="Gene3D" id="1.10.730.10">
    <property type="entry name" value="Isoleucyl-tRNA Synthetase, Domain 1"/>
    <property type="match status" value="1"/>
</dbReference>
<dbReference type="Proteomes" id="UP000226712">
    <property type="component" value="Unassembled WGS sequence"/>
</dbReference>
<keyword evidence="5 8" id="KW-0648">Protein biosynthesis</keyword>
<dbReference type="SUPFAM" id="SSF47323">
    <property type="entry name" value="Anticodon-binding domain of a subclass of class I aminoacyl-tRNA synthetases"/>
    <property type="match status" value="1"/>
</dbReference>
<dbReference type="CDD" id="cd07956">
    <property type="entry name" value="Anticodon_Ia_Arg"/>
    <property type="match status" value="1"/>
</dbReference>
<feature type="domain" description="DALR anticodon binding" evidence="10">
    <location>
        <begin position="451"/>
        <end position="563"/>
    </location>
</feature>
<organism evidence="12 13">
    <name type="scientific">Candidatus Iainarchaeum sp</name>
    <dbReference type="NCBI Taxonomy" id="3101447"/>
    <lineage>
        <taxon>Archaea</taxon>
        <taxon>Candidatus Iainarchaeota</taxon>
        <taxon>Candidatus Iainarchaeia</taxon>
        <taxon>Candidatus Iainarchaeales</taxon>
        <taxon>Candidatus Iainarchaeaceae</taxon>
        <taxon>Candidatus Iainarchaeum</taxon>
    </lineage>
</organism>
<evidence type="ECO:0000313" key="13">
    <source>
        <dbReference type="Proteomes" id="UP000226712"/>
    </source>
</evidence>
<evidence type="ECO:0000256" key="4">
    <source>
        <dbReference type="ARBA" id="ARBA00022840"/>
    </source>
</evidence>
<dbReference type="Gene3D" id="3.40.50.620">
    <property type="entry name" value="HUPs"/>
    <property type="match status" value="1"/>
</dbReference>
<dbReference type="Pfam" id="PF00750">
    <property type="entry name" value="tRNA-synt_1d"/>
    <property type="match status" value="1"/>
</dbReference>
<dbReference type="InterPro" id="IPR036695">
    <property type="entry name" value="Arg-tRNA-synth_N_sf"/>
</dbReference>
<keyword evidence="4 8" id="KW-0067">ATP-binding</keyword>
<dbReference type="GO" id="GO:0006420">
    <property type="term" value="P:arginyl-tRNA aminoacylation"/>
    <property type="evidence" value="ECO:0007669"/>
    <property type="project" value="UniProtKB-UniRule"/>
</dbReference>
<comment type="catalytic activity">
    <reaction evidence="7 8">
        <text>tRNA(Arg) + L-arginine + ATP = L-arginyl-tRNA(Arg) + AMP + diphosphate</text>
        <dbReference type="Rhea" id="RHEA:20301"/>
        <dbReference type="Rhea" id="RHEA-COMP:9658"/>
        <dbReference type="Rhea" id="RHEA-COMP:9673"/>
        <dbReference type="ChEBI" id="CHEBI:30616"/>
        <dbReference type="ChEBI" id="CHEBI:32682"/>
        <dbReference type="ChEBI" id="CHEBI:33019"/>
        <dbReference type="ChEBI" id="CHEBI:78442"/>
        <dbReference type="ChEBI" id="CHEBI:78513"/>
        <dbReference type="ChEBI" id="CHEBI:456215"/>
        <dbReference type="EC" id="6.1.1.19"/>
    </reaction>
</comment>
<dbReference type="Pfam" id="PF03485">
    <property type="entry name" value="Arg_tRNA_synt_N"/>
    <property type="match status" value="1"/>
</dbReference>
<dbReference type="HAMAP" id="MF_00123">
    <property type="entry name" value="Arg_tRNA_synth"/>
    <property type="match status" value="1"/>
</dbReference>
<evidence type="ECO:0000256" key="6">
    <source>
        <dbReference type="ARBA" id="ARBA00023146"/>
    </source>
</evidence>
<comment type="similarity">
    <text evidence="1 8 9">Belongs to the class-I aminoacyl-tRNA synthetase family.</text>
</comment>
<dbReference type="InterPro" id="IPR035684">
    <property type="entry name" value="ArgRS_core"/>
</dbReference>
<dbReference type="SMART" id="SM00836">
    <property type="entry name" value="DALR_1"/>
    <property type="match status" value="1"/>
</dbReference>
<dbReference type="AlphaFoldDB" id="A0A2D6LQI4"/>
<dbReference type="Pfam" id="PF05746">
    <property type="entry name" value="DALR_1"/>
    <property type="match status" value="1"/>
</dbReference>
<dbReference type="SMART" id="SM01016">
    <property type="entry name" value="Arg_tRNA_synt_N"/>
    <property type="match status" value="1"/>
</dbReference>
<dbReference type="EC" id="6.1.1.19" evidence="8"/>
<dbReference type="InterPro" id="IPR005148">
    <property type="entry name" value="Arg-tRNA-synth_N"/>
</dbReference>
<dbReference type="SUPFAM" id="SSF55190">
    <property type="entry name" value="Arginyl-tRNA synthetase (ArgRS), N-terminal 'additional' domain"/>
    <property type="match status" value="1"/>
</dbReference>
<evidence type="ECO:0000313" key="12">
    <source>
        <dbReference type="EMBL" id="MAG18432.1"/>
    </source>
</evidence>
<evidence type="ECO:0000256" key="1">
    <source>
        <dbReference type="ARBA" id="ARBA00005594"/>
    </source>
</evidence>
<dbReference type="EMBL" id="NZBD01000016">
    <property type="protein sequence ID" value="MAG18432.1"/>
    <property type="molecule type" value="Genomic_DNA"/>
</dbReference>
<dbReference type="PANTHER" id="PTHR11956">
    <property type="entry name" value="ARGINYL-TRNA SYNTHETASE"/>
    <property type="match status" value="1"/>
</dbReference>
<evidence type="ECO:0000256" key="3">
    <source>
        <dbReference type="ARBA" id="ARBA00022741"/>
    </source>
</evidence>
<feature type="domain" description="Arginyl tRNA synthetase N-terminal" evidence="11">
    <location>
        <begin position="1"/>
        <end position="80"/>
    </location>
</feature>
<dbReference type="GO" id="GO:0005737">
    <property type="term" value="C:cytoplasm"/>
    <property type="evidence" value="ECO:0007669"/>
    <property type="project" value="UniProtKB-SubCell"/>
</dbReference>
<dbReference type="GO" id="GO:0005524">
    <property type="term" value="F:ATP binding"/>
    <property type="evidence" value="ECO:0007669"/>
    <property type="project" value="UniProtKB-UniRule"/>
</dbReference>
<protein>
    <recommendedName>
        <fullName evidence="8">Arginine--tRNA ligase</fullName>
        <ecNumber evidence="8">6.1.1.19</ecNumber>
    </recommendedName>
    <alternativeName>
        <fullName evidence="8">Arginyl-tRNA synthetase</fullName>
        <shortName evidence="8">ArgRS</shortName>
    </alternativeName>
</protein>
<dbReference type="FunFam" id="1.10.730.10:FF:000006">
    <property type="entry name" value="Arginyl-tRNA synthetase 2, mitochondrial"/>
    <property type="match status" value="1"/>
</dbReference>
<dbReference type="Gene3D" id="3.30.1360.70">
    <property type="entry name" value="Arginyl tRNA synthetase N-terminal domain"/>
    <property type="match status" value="1"/>
</dbReference>
<feature type="short sequence motif" description="'HIGH' region" evidence="8">
    <location>
        <begin position="117"/>
        <end position="127"/>
    </location>
</feature>
<proteinExistence type="inferred from homology"/>
<dbReference type="InterPro" id="IPR008909">
    <property type="entry name" value="DALR_anticod-bd"/>
</dbReference>